<dbReference type="InterPro" id="IPR051829">
    <property type="entry name" value="Multiheme_Cytochr_ET"/>
</dbReference>
<name>A0A1V8M9I5_9GAMM</name>
<dbReference type="Proteomes" id="UP000191980">
    <property type="component" value="Unassembled WGS sequence"/>
</dbReference>
<protein>
    <submittedName>
        <fullName evidence="2">Uncharacterized protein</fullName>
    </submittedName>
</protein>
<dbReference type="EMBL" id="LPUF01000001">
    <property type="protein sequence ID" value="OQK18235.1"/>
    <property type="molecule type" value="Genomic_DNA"/>
</dbReference>
<dbReference type="OrthoDB" id="9814800at2"/>
<keyword evidence="1" id="KW-0732">Signal</keyword>
<evidence type="ECO:0000313" key="3">
    <source>
        <dbReference type="Proteomes" id="UP000191980"/>
    </source>
</evidence>
<dbReference type="STRING" id="1420851.AU255_10490"/>
<organism evidence="2 3">
    <name type="scientific">Methyloprofundus sedimenti</name>
    <dbReference type="NCBI Taxonomy" id="1420851"/>
    <lineage>
        <taxon>Bacteria</taxon>
        <taxon>Pseudomonadati</taxon>
        <taxon>Pseudomonadota</taxon>
        <taxon>Gammaproteobacteria</taxon>
        <taxon>Methylococcales</taxon>
        <taxon>Methylococcaceae</taxon>
        <taxon>Methyloprofundus</taxon>
    </lineage>
</organism>
<comment type="caution">
    <text evidence="2">The sequence shown here is derived from an EMBL/GenBank/DDBJ whole genome shotgun (WGS) entry which is preliminary data.</text>
</comment>
<evidence type="ECO:0000313" key="2">
    <source>
        <dbReference type="EMBL" id="OQK18235.1"/>
    </source>
</evidence>
<proteinExistence type="predicted"/>
<dbReference type="InterPro" id="IPR036280">
    <property type="entry name" value="Multihaem_cyt_sf"/>
</dbReference>
<dbReference type="RefSeq" id="WP_080522840.1">
    <property type="nucleotide sequence ID" value="NZ_LPUF01000001.1"/>
</dbReference>
<gene>
    <name evidence="2" type="ORF">AU255_10490</name>
</gene>
<accession>A0A1V8M9I5</accession>
<reference evidence="2 3" key="1">
    <citation type="submission" date="2015-12" db="EMBL/GenBank/DDBJ databases">
        <authorList>
            <person name="Shamseldin A."/>
            <person name="Moawad H."/>
            <person name="Abd El-Rahim W.M."/>
            <person name="Sadowsky M.J."/>
        </authorList>
    </citation>
    <scope>NUCLEOTIDE SEQUENCE [LARGE SCALE GENOMIC DNA]</scope>
    <source>
        <strain evidence="2 3">WF1</strain>
    </source>
</reference>
<sequence>MHDKIIRVFILFGFATVVFAEEKPELPPFHHIVGVKPSKAIEVPEKFKLGEQGELICATCHGLKDIDKTSVEKVDKNSVDFLIGGSYRRITGFCYRCHDEEKTQRDNIHVMLDSQGEIKKKNCTFCHEEVPDRDKKLESSELKLRVSMQKICYGCHLKDPHFNSVEHQVKPAQKEMLERIHKHSKELNILVPLSEKEEVICISCHTPHQYGVIDPEKPAGNQVVIEDLEKGIEYEEHPWNEVFSADKDARLQAFNQLHNMNVQFSYQRITQEALLRLPAKDGQLCLVCHDFKD</sequence>
<dbReference type="PANTHER" id="PTHR35038">
    <property type="entry name" value="DISSIMILATORY SULFITE REDUCTASE SIRA"/>
    <property type="match status" value="1"/>
</dbReference>
<dbReference type="AlphaFoldDB" id="A0A1V8M9I5"/>
<keyword evidence="3" id="KW-1185">Reference proteome</keyword>
<evidence type="ECO:0000256" key="1">
    <source>
        <dbReference type="ARBA" id="ARBA00022729"/>
    </source>
</evidence>
<dbReference type="SUPFAM" id="SSF48695">
    <property type="entry name" value="Multiheme cytochromes"/>
    <property type="match status" value="1"/>
</dbReference>